<keyword evidence="1" id="KW-1185">Reference proteome</keyword>
<evidence type="ECO:0000313" key="2">
    <source>
        <dbReference type="RefSeq" id="XP_075086154.1"/>
    </source>
</evidence>
<sequence>MCVVSDRNESILKATSIVYTGMPHYACMWHIWTNIRSKFKKGHLKLSELYFAMTRSYTLDEFNERMSKIEDIDTHVKAYLYDIGYHRWSRVHATVNKTWTMTSNIAESLIAVRASTDHIHTVIDGVKRYIVCLQNKRCSCGQFQLDELPCAHTLAALRHMNESYENYCSPFYTRDSLLHTYEIPVDPLPDKSK</sequence>
<name>A0AC58SMF7_TOBAC</name>
<dbReference type="RefSeq" id="XP_075086154.1">
    <property type="nucleotide sequence ID" value="XM_075230053.1"/>
</dbReference>
<reference evidence="1" key="1">
    <citation type="journal article" date="2014" name="Nat. Commun.">
        <title>The tobacco genome sequence and its comparison with those of tomato and potato.</title>
        <authorList>
            <person name="Sierro N."/>
            <person name="Battey J.N."/>
            <person name="Ouadi S."/>
            <person name="Bakaher N."/>
            <person name="Bovet L."/>
            <person name="Willig A."/>
            <person name="Goepfert S."/>
            <person name="Peitsch M.C."/>
            <person name="Ivanov N.V."/>
        </authorList>
    </citation>
    <scope>NUCLEOTIDE SEQUENCE [LARGE SCALE GENOMIC DNA]</scope>
</reference>
<organism evidence="1 2">
    <name type="scientific">Nicotiana tabacum</name>
    <name type="common">Common tobacco</name>
    <dbReference type="NCBI Taxonomy" id="4097"/>
    <lineage>
        <taxon>Eukaryota</taxon>
        <taxon>Viridiplantae</taxon>
        <taxon>Streptophyta</taxon>
        <taxon>Embryophyta</taxon>
        <taxon>Tracheophyta</taxon>
        <taxon>Spermatophyta</taxon>
        <taxon>Magnoliopsida</taxon>
        <taxon>eudicotyledons</taxon>
        <taxon>Gunneridae</taxon>
        <taxon>Pentapetalae</taxon>
        <taxon>asterids</taxon>
        <taxon>lamiids</taxon>
        <taxon>Solanales</taxon>
        <taxon>Solanaceae</taxon>
        <taxon>Nicotianoideae</taxon>
        <taxon>Nicotianeae</taxon>
        <taxon>Nicotiana</taxon>
    </lineage>
</organism>
<accession>A0AC58SMF7</accession>
<proteinExistence type="predicted"/>
<reference evidence="2" key="2">
    <citation type="submission" date="2025-08" db="UniProtKB">
        <authorList>
            <consortium name="RefSeq"/>
        </authorList>
    </citation>
    <scope>IDENTIFICATION</scope>
    <source>
        <tissue evidence="2">Leaf</tissue>
    </source>
</reference>
<evidence type="ECO:0000313" key="1">
    <source>
        <dbReference type="Proteomes" id="UP000790787"/>
    </source>
</evidence>
<dbReference type="Proteomes" id="UP000790787">
    <property type="component" value="Chromosome 14"/>
</dbReference>
<protein>
    <submittedName>
        <fullName evidence="2">Uncharacterized protein LOC142168884</fullName>
    </submittedName>
</protein>
<gene>
    <name evidence="2" type="primary">LOC142168884</name>
</gene>